<dbReference type="InterPro" id="IPR052709">
    <property type="entry name" value="Transposase-MT_Hybrid"/>
</dbReference>
<keyword evidence="3" id="KW-1185">Reference proteome</keyword>
<dbReference type="Proteomes" id="UP001165289">
    <property type="component" value="Unassembled WGS sequence"/>
</dbReference>
<accession>A0AAV7JBC4</accession>
<reference evidence="2 3" key="1">
    <citation type="journal article" date="2023" name="BMC Biol.">
        <title>The compact genome of the sponge Oopsacas minuta (Hexactinellida) is lacking key metazoan core genes.</title>
        <authorList>
            <person name="Santini S."/>
            <person name="Schenkelaars Q."/>
            <person name="Jourda C."/>
            <person name="Duchesne M."/>
            <person name="Belahbib H."/>
            <person name="Rocher C."/>
            <person name="Selva M."/>
            <person name="Riesgo A."/>
            <person name="Vervoort M."/>
            <person name="Leys S.P."/>
            <person name="Kodjabachian L."/>
            <person name="Le Bivic A."/>
            <person name="Borchiellini C."/>
            <person name="Claverie J.M."/>
            <person name="Renard E."/>
        </authorList>
    </citation>
    <scope>NUCLEOTIDE SEQUENCE [LARGE SCALE GENOMIC DNA]</scope>
    <source>
        <strain evidence="2">SPO-2</strain>
    </source>
</reference>
<dbReference type="GO" id="GO:0003676">
    <property type="term" value="F:nucleic acid binding"/>
    <property type="evidence" value="ECO:0007669"/>
    <property type="project" value="InterPro"/>
</dbReference>
<dbReference type="InterPro" id="IPR038717">
    <property type="entry name" value="Tc1-like_DDE_dom"/>
</dbReference>
<dbReference type="PANTHER" id="PTHR46060">
    <property type="entry name" value="MARINER MOS1 TRANSPOSASE-LIKE PROTEIN"/>
    <property type="match status" value="1"/>
</dbReference>
<dbReference type="Pfam" id="PF13358">
    <property type="entry name" value="DDE_3"/>
    <property type="match status" value="1"/>
</dbReference>
<dbReference type="AlphaFoldDB" id="A0AAV7JBC4"/>
<dbReference type="InterPro" id="IPR036397">
    <property type="entry name" value="RNaseH_sf"/>
</dbReference>
<protein>
    <submittedName>
        <fullName evidence="2">Transposase</fullName>
    </submittedName>
</protein>
<evidence type="ECO:0000259" key="1">
    <source>
        <dbReference type="Pfam" id="PF13358"/>
    </source>
</evidence>
<comment type="caution">
    <text evidence="2">The sequence shown here is derived from an EMBL/GenBank/DDBJ whole genome shotgun (WGS) entry which is preliminary data.</text>
</comment>
<evidence type="ECO:0000313" key="2">
    <source>
        <dbReference type="EMBL" id="KAI6646050.1"/>
    </source>
</evidence>
<sequence length="154" mass="17454">MYTIFFSSHGIVLQLPCESGKAVTATFFTEQVLPNLIKNIEKYRPKTGTRGMKILIDNASFHTAKLTKDFLDVEGLELLPHPPYSPDLAPCDFSLFLKLKIYLQGKDFSTLQALGTGLYQYINPSPKKSREMCFTSGWKGYNFVYLQEAITLNK</sequence>
<gene>
    <name evidence="2" type="ORF">LOD99_9498</name>
</gene>
<dbReference type="EMBL" id="JAKMXF010000363">
    <property type="protein sequence ID" value="KAI6646050.1"/>
    <property type="molecule type" value="Genomic_DNA"/>
</dbReference>
<dbReference type="PANTHER" id="PTHR46060:SF1">
    <property type="entry name" value="MARINER MOS1 TRANSPOSASE-LIKE PROTEIN"/>
    <property type="match status" value="1"/>
</dbReference>
<feature type="domain" description="Tc1-like transposase DDE" evidence="1">
    <location>
        <begin position="33"/>
        <end position="107"/>
    </location>
</feature>
<organism evidence="2 3">
    <name type="scientific">Oopsacas minuta</name>
    <dbReference type="NCBI Taxonomy" id="111878"/>
    <lineage>
        <taxon>Eukaryota</taxon>
        <taxon>Metazoa</taxon>
        <taxon>Porifera</taxon>
        <taxon>Hexactinellida</taxon>
        <taxon>Hexasterophora</taxon>
        <taxon>Lyssacinosida</taxon>
        <taxon>Leucopsacidae</taxon>
        <taxon>Oopsacas</taxon>
    </lineage>
</organism>
<dbReference type="Gene3D" id="3.30.420.10">
    <property type="entry name" value="Ribonuclease H-like superfamily/Ribonuclease H"/>
    <property type="match status" value="1"/>
</dbReference>
<evidence type="ECO:0000313" key="3">
    <source>
        <dbReference type="Proteomes" id="UP001165289"/>
    </source>
</evidence>
<proteinExistence type="predicted"/>
<name>A0AAV7JBC4_9METZ</name>